<gene>
    <name evidence="1" type="ORF">LCGC14_1509640</name>
</gene>
<evidence type="ECO:0000313" key="1">
    <source>
        <dbReference type="EMBL" id="KKM63624.1"/>
    </source>
</evidence>
<proteinExistence type="predicted"/>
<dbReference type="EMBL" id="LAZR01011064">
    <property type="protein sequence ID" value="KKM63624.1"/>
    <property type="molecule type" value="Genomic_DNA"/>
</dbReference>
<name>A0A0F9J1U6_9ZZZZ</name>
<protein>
    <submittedName>
        <fullName evidence="1">Uncharacterized protein</fullName>
    </submittedName>
</protein>
<reference evidence="1" key="1">
    <citation type="journal article" date="2015" name="Nature">
        <title>Complex archaea that bridge the gap between prokaryotes and eukaryotes.</title>
        <authorList>
            <person name="Spang A."/>
            <person name="Saw J.H."/>
            <person name="Jorgensen S.L."/>
            <person name="Zaremba-Niedzwiedzka K."/>
            <person name="Martijn J."/>
            <person name="Lind A.E."/>
            <person name="van Eijk R."/>
            <person name="Schleper C."/>
            <person name="Guy L."/>
            <person name="Ettema T.J."/>
        </authorList>
    </citation>
    <scope>NUCLEOTIDE SEQUENCE</scope>
</reference>
<comment type="caution">
    <text evidence="1">The sequence shown here is derived from an EMBL/GenBank/DDBJ whole genome shotgun (WGS) entry which is preliminary data.</text>
</comment>
<organism evidence="1">
    <name type="scientific">marine sediment metagenome</name>
    <dbReference type="NCBI Taxonomy" id="412755"/>
    <lineage>
        <taxon>unclassified sequences</taxon>
        <taxon>metagenomes</taxon>
        <taxon>ecological metagenomes</taxon>
    </lineage>
</organism>
<sequence>MNRHPAPTPEQIHIACEALAKGHNEKRAAACIGIDENTWGLWGSLAGCEDAEQAYVDFKADTDEAILQGFRGLKLEADKCWDVFIELLDDDDKRIRMEAAAFLLKHRHQVYAAKAPNKVEVSGDKERPLAFEAISPAFSAKLSGLPADELLALFAATRPVVEEVN</sequence>
<dbReference type="AlphaFoldDB" id="A0A0F9J1U6"/>
<accession>A0A0F9J1U6</accession>